<feature type="transmembrane region" description="Helical" evidence="1">
    <location>
        <begin position="668"/>
        <end position="685"/>
    </location>
</feature>
<keyword evidence="4" id="KW-1185">Reference proteome</keyword>
<feature type="transmembrane region" description="Helical" evidence="1">
    <location>
        <begin position="746"/>
        <end position="763"/>
    </location>
</feature>
<evidence type="ECO:0000256" key="1">
    <source>
        <dbReference type="SAM" id="Phobius"/>
    </source>
</evidence>
<dbReference type="AlphaFoldDB" id="A0A5C4NQQ8"/>
<dbReference type="PANTHER" id="PTHR43767">
    <property type="entry name" value="LONG-CHAIN-FATTY-ACID--COA LIGASE"/>
    <property type="match status" value="1"/>
</dbReference>
<feature type="transmembrane region" description="Helical" evidence="1">
    <location>
        <begin position="636"/>
        <end position="656"/>
    </location>
</feature>
<reference evidence="3 4" key="1">
    <citation type="submission" date="2019-06" db="EMBL/GenBank/DDBJ databases">
        <authorList>
            <person name="Jiang L."/>
        </authorList>
    </citation>
    <scope>NUCLEOTIDE SEQUENCE [LARGE SCALE GENOMIC DNA]</scope>
    <source>
        <strain evidence="3 4">YIM 48858</strain>
    </source>
</reference>
<dbReference type="EMBL" id="VDFV01000001">
    <property type="protein sequence ID" value="TNC74739.1"/>
    <property type="molecule type" value="Genomic_DNA"/>
</dbReference>
<dbReference type="InterPro" id="IPR050237">
    <property type="entry name" value="ATP-dep_AMP-bd_enzyme"/>
</dbReference>
<feature type="transmembrane region" description="Helical" evidence="1">
    <location>
        <begin position="722"/>
        <end position="740"/>
    </location>
</feature>
<gene>
    <name evidence="3" type="ORF">FHG71_00965</name>
</gene>
<feature type="transmembrane region" description="Helical" evidence="1">
    <location>
        <begin position="812"/>
        <end position="832"/>
    </location>
</feature>
<dbReference type="Pfam" id="PF00501">
    <property type="entry name" value="AMP-binding"/>
    <property type="match status" value="1"/>
</dbReference>
<evidence type="ECO:0000259" key="2">
    <source>
        <dbReference type="Pfam" id="PF00501"/>
    </source>
</evidence>
<feature type="transmembrane region" description="Helical" evidence="1">
    <location>
        <begin position="775"/>
        <end position="792"/>
    </location>
</feature>
<keyword evidence="1" id="KW-0812">Transmembrane</keyword>
<proteinExistence type="predicted"/>
<feature type="transmembrane region" description="Helical" evidence="1">
    <location>
        <begin position="594"/>
        <end position="616"/>
    </location>
</feature>
<dbReference type="Gene3D" id="3.40.50.12780">
    <property type="entry name" value="N-terminal domain of ligase-like"/>
    <property type="match status" value="1"/>
</dbReference>
<dbReference type="SUPFAM" id="SSF56801">
    <property type="entry name" value="Acetyl-CoA synthetase-like"/>
    <property type="match status" value="1"/>
</dbReference>
<organism evidence="3 4">
    <name type="scientific">Rubellimicrobium roseum</name>
    <dbReference type="NCBI Taxonomy" id="687525"/>
    <lineage>
        <taxon>Bacteria</taxon>
        <taxon>Pseudomonadati</taxon>
        <taxon>Pseudomonadota</taxon>
        <taxon>Alphaproteobacteria</taxon>
        <taxon>Rhodobacterales</taxon>
        <taxon>Roseobacteraceae</taxon>
        <taxon>Rubellimicrobium</taxon>
    </lineage>
</organism>
<dbReference type="Proteomes" id="UP000305709">
    <property type="component" value="Unassembled WGS sequence"/>
</dbReference>
<dbReference type="InterPro" id="IPR042099">
    <property type="entry name" value="ANL_N_sf"/>
</dbReference>
<dbReference type="PANTHER" id="PTHR43767:SF10">
    <property type="entry name" value="SURFACTIN SYNTHASE SUBUNIT 1"/>
    <property type="match status" value="1"/>
</dbReference>
<feature type="domain" description="AMP-dependent synthetase/ligase" evidence="2">
    <location>
        <begin position="114"/>
        <end position="331"/>
    </location>
</feature>
<feature type="transmembrane region" description="Helical" evidence="1">
    <location>
        <begin position="553"/>
        <end position="573"/>
    </location>
</feature>
<evidence type="ECO:0000313" key="4">
    <source>
        <dbReference type="Proteomes" id="UP000305709"/>
    </source>
</evidence>
<feature type="transmembrane region" description="Helical" evidence="1">
    <location>
        <begin position="697"/>
        <end position="715"/>
    </location>
</feature>
<sequence length="856" mass="91403">MIPDFVRDLHRYGDRPALLVSGRAPVSYADLAAQVVAVAARLPGPRRLVAVEAASDPQAIAAYLGTLLAGHAVALLPPGDAAAREGLEARFRPDWTFRRDGGRWRLLPSGRPAGEAPHPDLALLLQTSGSTGQGKGVRLSGGALQANAESIAEYLGLTPGDRAALVLPLHYSYGLSVLHSHLTVGASLWLHPCSVRTPGFLDGLTEARCTSLAGVPHTYDLLDGIGFRSAALPDLRLLTVAGGRLDPDRVRLWARHMTERDGRFVVMYGQTEATARIAWLPPHLAQTHPDAIGVAIPGGRLSLRGLDGARLDAPEAEGELVYEGPNIMMGYAERREDLSRPSEVTELRTGDLARRDQDGLFRIVGRLRRMSKIGGHRIGHDAVEAALAAKGVAAAVTGDDRRLLVAFAGTAVEDEVAALAVHATGLTLRHVTVLRLAELPRLPSGKVDYAGLRGRLEDRGPDLARAFRDCFAPARVGSGHSFASLGGDSLRHVELSLELQRTLGHVPAGWETMTLAELSALAPCEGEGSALGSDLVLRALAIVAVVTQHQTGWPVYGGAAAMVVLVGLGLGRFGRVALVEGDFARFFRPLLRVLGAYYLILAGYALAWGQVPWASVALVGNFGFADPTAREMLPHLYWFVEAYTQMLLVVALPFLWPGVRARVARDPFPFGLALLAAAMAARLLGPELWPIGGRQIFTLPWVFYLCALGWCVATADTARRRWIVLMAAAAVMPTVAYLGGNWYGAWIKYSALLAVVGWLLFLPRLRLPAALHRPILAVAQASFLVYLLHRLVPELLMPALGLDLSPGVTDAVAVAGGVGVGLLAAWGQGALLRRAGPWLAALGRAMPLRGAAPRRA</sequence>
<protein>
    <submittedName>
        <fullName evidence="3">AMP-binding protein</fullName>
    </submittedName>
</protein>
<dbReference type="RefSeq" id="WP_139079733.1">
    <property type="nucleotide sequence ID" value="NZ_VDFV01000001.1"/>
</dbReference>
<evidence type="ECO:0000313" key="3">
    <source>
        <dbReference type="EMBL" id="TNC74739.1"/>
    </source>
</evidence>
<keyword evidence="1" id="KW-1133">Transmembrane helix</keyword>
<accession>A0A5C4NQQ8</accession>
<dbReference type="OrthoDB" id="9803968at2"/>
<dbReference type="InterPro" id="IPR000873">
    <property type="entry name" value="AMP-dep_synth/lig_dom"/>
</dbReference>
<comment type="caution">
    <text evidence="3">The sequence shown here is derived from an EMBL/GenBank/DDBJ whole genome shotgun (WGS) entry which is preliminary data.</text>
</comment>
<keyword evidence="1" id="KW-0472">Membrane</keyword>
<dbReference type="Gene3D" id="3.40.50.980">
    <property type="match status" value="1"/>
</dbReference>
<name>A0A5C4NQQ8_9RHOB</name>